<sequence length="172" mass="20648">MKDNLFNIDFRKLAVLWIMTDIRKNGMINFIHVLIFPLVTLYVEVMKNRKQNLIKMNHNYQKFSMQKRLNDAFDRIERRIKIVRAVQYEGIYLYTEAETDPTHPSYFSTDPNNKIKWLFGDENPTYLRSESELTSDFDFIVEIPNTNINQFMLKAEIDFYVLQTKSYLIVIK</sequence>
<accession>A0A645GXD4</accession>
<protein>
    <submittedName>
        <fullName evidence="2">Uncharacterized protein</fullName>
    </submittedName>
</protein>
<dbReference type="AlphaFoldDB" id="A0A645GXD4"/>
<keyword evidence="1" id="KW-1133">Transmembrane helix</keyword>
<keyword evidence="1" id="KW-0472">Membrane</keyword>
<keyword evidence="1" id="KW-0812">Transmembrane</keyword>
<dbReference type="EMBL" id="VSSQ01082389">
    <property type="protein sequence ID" value="MPN31030.1"/>
    <property type="molecule type" value="Genomic_DNA"/>
</dbReference>
<evidence type="ECO:0000313" key="2">
    <source>
        <dbReference type="EMBL" id="MPN31030.1"/>
    </source>
</evidence>
<proteinExistence type="predicted"/>
<organism evidence="2">
    <name type="scientific">bioreactor metagenome</name>
    <dbReference type="NCBI Taxonomy" id="1076179"/>
    <lineage>
        <taxon>unclassified sequences</taxon>
        <taxon>metagenomes</taxon>
        <taxon>ecological metagenomes</taxon>
    </lineage>
</organism>
<comment type="caution">
    <text evidence="2">The sequence shown here is derived from an EMBL/GenBank/DDBJ whole genome shotgun (WGS) entry which is preliminary data.</text>
</comment>
<evidence type="ECO:0000256" key="1">
    <source>
        <dbReference type="SAM" id="Phobius"/>
    </source>
</evidence>
<feature type="transmembrane region" description="Helical" evidence="1">
    <location>
        <begin position="26"/>
        <end position="45"/>
    </location>
</feature>
<name>A0A645GXD4_9ZZZZ</name>
<reference evidence="2" key="1">
    <citation type="submission" date="2019-08" db="EMBL/GenBank/DDBJ databases">
        <authorList>
            <person name="Kucharzyk K."/>
            <person name="Murdoch R.W."/>
            <person name="Higgins S."/>
            <person name="Loffler F."/>
        </authorList>
    </citation>
    <scope>NUCLEOTIDE SEQUENCE</scope>
</reference>
<gene>
    <name evidence="2" type="ORF">SDC9_178501</name>
</gene>